<feature type="non-terminal residue" evidence="7">
    <location>
        <position position="171"/>
    </location>
</feature>
<organism evidence="7 8">
    <name type="scientific">Colocasia esculenta</name>
    <name type="common">Wild taro</name>
    <name type="synonym">Arum esculentum</name>
    <dbReference type="NCBI Taxonomy" id="4460"/>
    <lineage>
        <taxon>Eukaryota</taxon>
        <taxon>Viridiplantae</taxon>
        <taxon>Streptophyta</taxon>
        <taxon>Embryophyta</taxon>
        <taxon>Tracheophyta</taxon>
        <taxon>Spermatophyta</taxon>
        <taxon>Magnoliopsida</taxon>
        <taxon>Liliopsida</taxon>
        <taxon>Araceae</taxon>
        <taxon>Aroideae</taxon>
        <taxon>Colocasieae</taxon>
        <taxon>Colocasia</taxon>
    </lineage>
</organism>
<evidence type="ECO:0000313" key="7">
    <source>
        <dbReference type="EMBL" id="MQM00672.1"/>
    </source>
</evidence>
<evidence type="ECO:0000256" key="5">
    <source>
        <dbReference type="SAM" id="MobiDB-lite"/>
    </source>
</evidence>
<dbReference type="Pfam" id="PF16135">
    <property type="entry name" value="TDBD"/>
    <property type="match status" value="1"/>
</dbReference>
<keyword evidence="3 4" id="KW-0539">Nucleus</keyword>
<feature type="compositionally biased region" description="Gly residues" evidence="5">
    <location>
        <begin position="77"/>
        <end position="93"/>
    </location>
</feature>
<dbReference type="AlphaFoldDB" id="A0A843VTS2"/>
<dbReference type="PANTHER" id="PTHR31413">
    <property type="entry name" value="AFP HOMOLOG 2"/>
    <property type="match status" value="1"/>
</dbReference>
<dbReference type="Proteomes" id="UP000652761">
    <property type="component" value="Unassembled WGS sequence"/>
</dbReference>
<dbReference type="GO" id="GO:0007165">
    <property type="term" value="P:signal transduction"/>
    <property type="evidence" value="ECO:0007669"/>
    <property type="project" value="InterPro"/>
</dbReference>
<gene>
    <name evidence="7" type="ORF">Taro_033408</name>
</gene>
<feature type="non-terminal residue" evidence="7">
    <location>
        <position position="1"/>
    </location>
</feature>
<comment type="similarity">
    <text evidence="2 4">Belongs to the Ninja family.</text>
</comment>
<reference evidence="7" key="1">
    <citation type="submission" date="2017-07" db="EMBL/GenBank/DDBJ databases">
        <title>Taro Niue Genome Assembly and Annotation.</title>
        <authorList>
            <person name="Atibalentja N."/>
            <person name="Keating K."/>
            <person name="Fields C.J."/>
        </authorList>
    </citation>
    <scope>NUCLEOTIDE SEQUENCE</scope>
    <source>
        <strain evidence="7">Niue_2</strain>
        <tissue evidence="7">Leaf</tissue>
    </source>
</reference>
<dbReference type="EMBL" id="NMUH01002547">
    <property type="protein sequence ID" value="MQM00672.1"/>
    <property type="molecule type" value="Genomic_DNA"/>
</dbReference>
<protein>
    <recommendedName>
        <fullName evidence="4">Ninja-family protein</fullName>
    </recommendedName>
    <alternativeName>
        <fullName evidence="4">ABI-binding protein</fullName>
    </alternativeName>
</protein>
<evidence type="ECO:0000256" key="4">
    <source>
        <dbReference type="RuleBase" id="RU369029"/>
    </source>
</evidence>
<evidence type="ECO:0000256" key="3">
    <source>
        <dbReference type="ARBA" id="ARBA00023242"/>
    </source>
</evidence>
<sequence>APPASATPPSCCVELLRFLSLRCCSLDREPNSSASPGLLCCSSLLLASEQRHWRLDGAQRSSNGEACEEQRRHRGRGGGGIAEVGAPGDGRGGQAERAKGRDRGDAVRVHQGGGPNSKLVEGFLYKYEKGEEVRIVCFCHKHFLSPVGFVRHASGDDIAHPLRHIIVNPSP</sequence>
<proteinExistence type="inferred from homology"/>
<feature type="domain" description="Tify" evidence="6">
    <location>
        <begin position="134"/>
        <end position="166"/>
    </location>
</feature>
<dbReference type="GO" id="GO:0005634">
    <property type="term" value="C:nucleus"/>
    <property type="evidence" value="ECO:0007669"/>
    <property type="project" value="UniProtKB-SubCell"/>
</dbReference>
<dbReference type="GO" id="GO:0045892">
    <property type="term" value="P:negative regulation of DNA-templated transcription"/>
    <property type="evidence" value="ECO:0007669"/>
    <property type="project" value="TreeGrafter"/>
</dbReference>
<dbReference type="OrthoDB" id="667358at2759"/>
<comment type="function">
    <text evidence="4">Acts as a negative regulator of abscisic acid (ABA) response.</text>
</comment>
<feature type="region of interest" description="Disordered" evidence="5">
    <location>
        <begin position="58"/>
        <end position="113"/>
    </location>
</feature>
<evidence type="ECO:0000313" key="8">
    <source>
        <dbReference type="Proteomes" id="UP000652761"/>
    </source>
</evidence>
<keyword evidence="8" id="KW-1185">Reference proteome</keyword>
<evidence type="ECO:0000259" key="6">
    <source>
        <dbReference type="Pfam" id="PF16135"/>
    </source>
</evidence>
<comment type="subcellular location">
    <subcellularLocation>
        <location evidence="1 4">Nucleus</location>
    </subcellularLocation>
</comment>
<comment type="caution">
    <text evidence="7">The sequence shown here is derived from an EMBL/GenBank/DDBJ whole genome shotgun (WGS) entry which is preliminary data.</text>
</comment>
<evidence type="ECO:0000256" key="1">
    <source>
        <dbReference type="ARBA" id="ARBA00004123"/>
    </source>
</evidence>
<dbReference type="InterPro" id="IPR032308">
    <property type="entry name" value="TDBD"/>
</dbReference>
<feature type="compositionally biased region" description="Basic and acidic residues" evidence="5">
    <location>
        <begin position="94"/>
        <end position="108"/>
    </location>
</feature>
<accession>A0A843VTS2</accession>
<name>A0A843VTS2_COLES</name>
<evidence type="ECO:0000256" key="2">
    <source>
        <dbReference type="ARBA" id="ARBA00006081"/>
    </source>
</evidence>
<dbReference type="InterPro" id="IPR031307">
    <property type="entry name" value="Ninja_fam"/>
</dbReference>
<dbReference type="PANTHER" id="PTHR31413:SF31">
    <property type="entry name" value="NINJA-FAMILY PROTEIN AFP3"/>
    <property type="match status" value="1"/>
</dbReference>